<dbReference type="Pfam" id="PF25948">
    <property type="entry name" value="DUF7986"/>
    <property type="match status" value="1"/>
</dbReference>
<accession>A0A1W2DHF2</accession>
<dbReference type="OrthoDB" id="8039031at2"/>
<name>A0A1W2DHF2_9HYPH</name>
<dbReference type="RefSeq" id="WP_084411319.1">
    <property type="nucleotide sequence ID" value="NZ_FWXR01000015.1"/>
</dbReference>
<sequence length="456" mass="50522">MRDRLAGLVKFSDRKEWRDWTDDIFELHFGQVLDEFDLEFDELQAILGEALTIAVMRFALEDCCTRPLDEGNATCLTDLYLKKRGYTESAGNKAFLTAFAQSTVSLFEIVEVRSNTSLLIRDRLTGGDAFEVTSQAETSQAEPGRMLAARLVRLKDETILTTGYLPYTSSAFDLLVAGLKVGIAEDPNAADTMSDDELAMRLKAIDSRSLTPFFTISWLLGTLPDSIPGSDETILTSEGDPYLLFKAHYPLPKGVAQKHLKPILDGIETLHRVRDGIYDWIGEAPADEGEERFSPDLRDIDGNLILGHVELKGRELIFTTTSDNRGERGRAMIEEALGEKLGKPRIQRETMDEAGEDMSMLTSMTASRFGDGLGAGMLPADIIDGAYRAALDMPLEDFGGRTPREAAKNPESRAAVADWLRSIEAQFASLKAPNSMVGDHDVSWLWPELGLDRDRD</sequence>
<dbReference type="STRING" id="937218.SAMN06297251_11554"/>
<dbReference type="Proteomes" id="UP000192656">
    <property type="component" value="Unassembled WGS sequence"/>
</dbReference>
<dbReference type="AlphaFoldDB" id="A0A1W2DHF2"/>
<proteinExistence type="predicted"/>
<evidence type="ECO:0000313" key="2">
    <source>
        <dbReference type="Proteomes" id="UP000192656"/>
    </source>
</evidence>
<evidence type="ECO:0000313" key="1">
    <source>
        <dbReference type="EMBL" id="SMC96927.1"/>
    </source>
</evidence>
<reference evidence="1 2" key="1">
    <citation type="submission" date="2017-04" db="EMBL/GenBank/DDBJ databases">
        <authorList>
            <person name="Afonso C.L."/>
            <person name="Miller P.J."/>
            <person name="Scott M.A."/>
            <person name="Spackman E."/>
            <person name="Goraichik I."/>
            <person name="Dimitrov K.M."/>
            <person name="Suarez D.L."/>
            <person name="Swayne D.E."/>
        </authorList>
    </citation>
    <scope>NUCLEOTIDE SEQUENCE [LARGE SCALE GENOMIC DNA]</scope>
    <source>
        <strain evidence="1 2">CGMCC 1.10972</strain>
    </source>
</reference>
<protein>
    <submittedName>
        <fullName evidence="1">Uncharacterized protein</fullName>
    </submittedName>
</protein>
<organism evidence="1 2">
    <name type="scientific">Fulvimarina manganoxydans</name>
    <dbReference type="NCBI Taxonomy" id="937218"/>
    <lineage>
        <taxon>Bacteria</taxon>
        <taxon>Pseudomonadati</taxon>
        <taxon>Pseudomonadota</taxon>
        <taxon>Alphaproteobacteria</taxon>
        <taxon>Hyphomicrobiales</taxon>
        <taxon>Aurantimonadaceae</taxon>
        <taxon>Fulvimarina</taxon>
    </lineage>
</organism>
<dbReference type="InterPro" id="IPR058292">
    <property type="entry name" value="DUF7986"/>
</dbReference>
<keyword evidence="2" id="KW-1185">Reference proteome</keyword>
<gene>
    <name evidence="1" type="ORF">SAMN06297251_11554</name>
</gene>
<dbReference type="EMBL" id="FWXR01000015">
    <property type="protein sequence ID" value="SMC96927.1"/>
    <property type="molecule type" value="Genomic_DNA"/>
</dbReference>